<evidence type="ECO:0000256" key="1">
    <source>
        <dbReference type="SAM" id="Phobius"/>
    </source>
</evidence>
<keyword evidence="1" id="KW-0812">Transmembrane</keyword>
<keyword evidence="1" id="KW-1133">Transmembrane helix</keyword>
<evidence type="ECO:0000313" key="2">
    <source>
        <dbReference type="EMBL" id="KRN02999.1"/>
    </source>
</evidence>
<dbReference type="Proteomes" id="UP000051589">
    <property type="component" value="Unassembled WGS sequence"/>
</dbReference>
<reference evidence="2 3" key="1">
    <citation type="journal article" date="2015" name="Genome Announc.">
        <title>Expanding the biotechnology potential of lactobacilli through comparative genomics of 213 strains and associated genera.</title>
        <authorList>
            <person name="Sun Z."/>
            <person name="Harris H.M."/>
            <person name="McCann A."/>
            <person name="Guo C."/>
            <person name="Argimon S."/>
            <person name="Zhang W."/>
            <person name="Yang X."/>
            <person name="Jeffery I.B."/>
            <person name="Cooney J.C."/>
            <person name="Kagawa T.F."/>
            <person name="Liu W."/>
            <person name="Song Y."/>
            <person name="Salvetti E."/>
            <person name="Wrobel A."/>
            <person name="Rasinkangas P."/>
            <person name="Parkhill J."/>
            <person name="Rea M.C."/>
            <person name="O'Sullivan O."/>
            <person name="Ritari J."/>
            <person name="Douillard F.P."/>
            <person name="Paul Ross R."/>
            <person name="Yang R."/>
            <person name="Briner A.E."/>
            <person name="Felis G.E."/>
            <person name="de Vos W.M."/>
            <person name="Barrangou R."/>
            <person name="Klaenhammer T.R."/>
            <person name="Caufield P.W."/>
            <person name="Cui Y."/>
            <person name="Zhang H."/>
            <person name="O'Toole P.W."/>
        </authorList>
    </citation>
    <scope>NUCLEOTIDE SEQUENCE [LARGE SCALE GENOMIC DNA]</scope>
    <source>
        <strain evidence="2 3">DSM 21775</strain>
    </source>
</reference>
<name>A0A0R2DQC9_9LACO</name>
<keyword evidence="3" id="KW-1185">Reference proteome</keyword>
<dbReference type="AlphaFoldDB" id="A0A0R2DQC9"/>
<evidence type="ECO:0000313" key="3">
    <source>
        <dbReference type="Proteomes" id="UP000051589"/>
    </source>
</evidence>
<proteinExistence type="predicted"/>
<gene>
    <name evidence="2" type="ORF">FD13_GL001316</name>
</gene>
<sequence>MKQNCWPWLVSGLVVITVLTSGSIRALADSTTPVEPTMVTQTLTKNHRPKPSIIPLATHKAVPATATTPERPNLPLVGLALPLLALFILDLLERDNQHKNFK</sequence>
<feature type="transmembrane region" description="Helical" evidence="1">
    <location>
        <begin position="74"/>
        <end position="92"/>
    </location>
</feature>
<organism evidence="2 3">
    <name type="scientific">Levilactobacillus senmaizukei DSM 21775 = NBRC 103853</name>
    <dbReference type="NCBI Taxonomy" id="1423803"/>
    <lineage>
        <taxon>Bacteria</taxon>
        <taxon>Bacillati</taxon>
        <taxon>Bacillota</taxon>
        <taxon>Bacilli</taxon>
        <taxon>Lactobacillales</taxon>
        <taxon>Lactobacillaceae</taxon>
        <taxon>Levilactobacillus</taxon>
    </lineage>
</organism>
<protein>
    <submittedName>
        <fullName evidence="2">Uncharacterized protein</fullName>
    </submittedName>
</protein>
<accession>A0A0R2DQC9</accession>
<dbReference type="PATRIC" id="fig|1423803.3.peg.1346"/>
<dbReference type="EMBL" id="AYZH01000003">
    <property type="protein sequence ID" value="KRN02999.1"/>
    <property type="molecule type" value="Genomic_DNA"/>
</dbReference>
<comment type="caution">
    <text evidence="2">The sequence shown here is derived from an EMBL/GenBank/DDBJ whole genome shotgun (WGS) entry which is preliminary data.</text>
</comment>
<keyword evidence="1" id="KW-0472">Membrane</keyword>